<accession>A0A848HGS8</accession>
<feature type="transmembrane region" description="Helical" evidence="7">
    <location>
        <begin position="168"/>
        <end position="189"/>
    </location>
</feature>
<keyword evidence="6 7" id="KW-0472">Membrane</keyword>
<feature type="transmembrane region" description="Helical" evidence="7">
    <location>
        <begin position="110"/>
        <end position="131"/>
    </location>
</feature>
<feature type="transmembrane region" description="Helical" evidence="7">
    <location>
        <begin position="201"/>
        <end position="220"/>
    </location>
</feature>
<name>A0A848HGS8_9BURK</name>
<feature type="transmembrane region" description="Helical" evidence="7">
    <location>
        <begin position="18"/>
        <end position="41"/>
    </location>
</feature>
<feature type="transmembrane region" description="Helical" evidence="7">
    <location>
        <begin position="265"/>
        <end position="283"/>
    </location>
</feature>
<feature type="transmembrane region" description="Helical" evidence="7">
    <location>
        <begin position="373"/>
        <end position="391"/>
    </location>
</feature>
<keyword evidence="10" id="KW-1185">Reference proteome</keyword>
<keyword evidence="5 7" id="KW-1133">Transmembrane helix</keyword>
<dbReference type="PROSITE" id="PS50850">
    <property type="entry name" value="MFS"/>
    <property type="match status" value="1"/>
</dbReference>
<keyword evidence="3" id="KW-1003">Cell membrane</keyword>
<protein>
    <submittedName>
        <fullName evidence="9">Multidrug efflux MFS transporter</fullName>
    </submittedName>
</protein>
<evidence type="ECO:0000256" key="2">
    <source>
        <dbReference type="ARBA" id="ARBA00022448"/>
    </source>
</evidence>
<evidence type="ECO:0000256" key="5">
    <source>
        <dbReference type="ARBA" id="ARBA00022989"/>
    </source>
</evidence>
<feature type="transmembrane region" description="Helical" evidence="7">
    <location>
        <begin position="143"/>
        <end position="162"/>
    </location>
</feature>
<evidence type="ECO:0000313" key="10">
    <source>
        <dbReference type="Proteomes" id="UP000541185"/>
    </source>
</evidence>
<dbReference type="SUPFAM" id="SSF103473">
    <property type="entry name" value="MFS general substrate transporter"/>
    <property type="match status" value="1"/>
</dbReference>
<feature type="transmembrane region" description="Helical" evidence="7">
    <location>
        <begin position="47"/>
        <end position="66"/>
    </location>
</feature>
<dbReference type="InterPro" id="IPR036259">
    <property type="entry name" value="MFS_trans_sf"/>
</dbReference>
<dbReference type="Proteomes" id="UP000541185">
    <property type="component" value="Unassembled WGS sequence"/>
</dbReference>
<feature type="transmembrane region" description="Helical" evidence="7">
    <location>
        <begin position="337"/>
        <end position="353"/>
    </location>
</feature>
<evidence type="ECO:0000256" key="6">
    <source>
        <dbReference type="ARBA" id="ARBA00023136"/>
    </source>
</evidence>
<feature type="domain" description="Major facilitator superfamily (MFS) profile" evidence="8">
    <location>
        <begin position="1"/>
        <end position="509"/>
    </location>
</feature>
<dbReference type="PANTHER" id="PTHR42718">
    <property type="entry name" value="MAJOR FACILITATOR SUPERFAMILY MULTIDRUG TRANSPORTER MFSC"/>
    <property type="match status" value="1"/>
</dbReference>
<evidence type="ECO:0000256" key="4">
    <source>
        <dbReference type="ARBA" id="ARBA00022692"/>
    </source>
</evidence>
<dbReference type="GO" id="GO:0022857">
    <property type="term" value="F:transmembrane transporter activity"/>
    <property type="evidence" value="ECO:0007669"/>
    <property type="project" value="InterPro"/>
</dbReference>
<evidence type="ECO:0000259" key="8">
    <source>
        <dbReference type="PROSITE" id="PS50850"/>
    </source>
</evidence>
<dbReference type="Gene3D" id="1.20.1250.20">
    <property type="entry name" value="MFS general substrate transporter like domains"/>
    <property type="match status" value="2"/>
</dbReference>
<dbReference type="Pfam" id="PF07690">
    <property type="entry name" value="MFS_1"/>
    <property type="match status" value="1"/>
</dbReference>
<dbReference type="GO" id="GO:0005886">
    <property type="term" value="C:plasma membrane"/>
    <property type="evidence" value="ECO:0007669"/>
    <property type="project" value="UniProtKB-SubCell"/>
</dbReference>
<dbReference type="InterPro" id="IPR020846">
    <property type="entry name" value="MFS_dom"/>
</dbReference>
<sequence>MSATLVSHDLRKRLAMNLLGLAVGVEFFENLMFVFAAGHILGGVEGAPHDLVAIQGSYAAGSLLMIVQQQWLSRRFGYRRYVAASLALFLAGCLASGLSTSVGGLAAARFVQGLGGGALFTSSRILVNLMFPPAERAPAVRVFILWVLGSTAAAPIVAAWLVDAGGWSWVFFGAMPPAAIALVGAAWLLPDAHPQAARQPWPLLALAGFALGVFALQWLLLSARYDFLSQPAHLLVLGVAAVAAIAAFFWHQWRHHAPLLPFRELGNPTFLIGLGLYFVYYLLSNTGSYLFPVYAQQGLGFSIEATGWMNSASSLVSLLAVFVYMRAARRFPDRRPQLALGLAALVFSAWWFAQMPAGVAHAQLWPGLVAKGVFGMLAILPVANLTFSQLGERWGQGYATKNLVRQLASSLATAVAAVGLQEQQLDARAELLPHVSPDRPEVAQWLHGMEGVLAARGYGAQDAHQGALEVLSRTVDQQAQLVACEHLYLVLAAIGLVVAAAVLLQRRFK</sequence>
<dbReference type="InterPro" id="IPR011701">
    <property type="entry name" value="MFS"/>
</dbReference>
<evidence type="ECO:0000256" key="3">
    <source>
        <dbReference type="ARBA" id="ARBA00022475"/>
    </source>
</evidence>
<feature type="transmembrane region" description="Helical" evidence="7">
    <location>
        <begin position="232"/>
        <end position="253"/>
    </location>
</feature>
<comment type="subcellular location">
    <subcellularLocation>
        <location evidence="1">Cell membrane</location>
        <topology evidence="1">Multi-pass membrane protein</topology>
    </subcellularLocation>
</comment>
<reference evidence="9 10" key="1">
    <citation type="submission" date="2020-04" db="EMBL/GenBank/DDBJ databases">
        <title>Ramlibacter sp. G-1-2-2 isolated from soil.</title>
        <authorList>
            <person name="Dahal R.H."/>
        </authorList>
    </citation>
    <scope>NUCLEOTIDE SEQUENCE [LARGE SCALE GENOMIC DNA]</scope>
    <source>
        <strain evidence="9 10">G-1-2-2</strain>
    </source>
</reference>
<evidence type="ECO:0000256" key="7">
    <source>
        <dbReference type="SAM" id="Phobius"/>
    </source>
</evidence>
<keyword evidence="2" id="KW-0813">Transport</keyword>
<dbReference type="AlphaFoldDB" id="A0A848HGS8"/>
<feature type="transmembrane region" description="Helical" evidence="7">
    <location>
        <begin position="486"/>
        <end position="504"/>
    </location>
</feature>
<evidence type="ECO:0000256" key="1">
    <source>
        <dbReference type="ARBA" id="ARBA00004651"/>
    </source>
</evidence>
<dbReference type="PANTHER" id="PTHR42718:SF46">
    <property type="entry name" value="BLR6921 PROTEIN"/>
    <property type="match status" value="1"/>
</dbReference>
<dbReference type="EMBL" id="JABBFX010000006">
    <property type="protein sequence ID" value="NML48660.1"/>
    <property type="molecule type" value="Genomic_DNA"/>
</dbReference>
<dbReference type="RefSeq" id="WP_169422990.1">
    <property type="nucleotide sequence ID" value="NZ_JABBFX010000006.1"/>
</dbReference>
<evidence type="ECO:0000313" key="9">
    <source>
        <dbReference type="EMBL" id="NML48660.1"/>
    </source>
</evidence>
<gene>
    <name evidence="9" type="ORF">HHL11_33300</name>
</gene>
<organism evidence="9 10">
    <name type="scientific">Ramlibacter agri</name>
    <dbReference type="NCBI Taxonomy" id="2728837"/>
    <lineage>
        <taxon>Bacteria</taxon>
        <taxon>Pseudomonadati</taxon>
        <taxon>Pseudomonadota</taxon>
        <taxon>Betaproteobacteria</taxon>
        <taxon>Burkholderiales</taxon>
        <taxon>Comamonadaceae</taxon>
        <taxon>Ramlibacter</taxon>
    </lineage>
</organism>
<keyword evidence="4 7" id="KW-0812">Transmembrane</keyword>
<feature type="transmembrane region" description="Helical" evidence="7">
    <location>
        <begin position="307"/>
        <end position="325"/>
    </location>
</feature>
<feature type="transmembrane region" description="Helical" evidence="7">
    <location>
        <begin position="78"/>
        <end position="98"/>
    </location>
</feature>
<comment type="caution">
    <text evidence="9">The sequence shown here is derived from an EMBL/GenBank/DDBJ whole genome shotgun (WGS) entry which is preliminary data.</text>
</comment>
<proteinExistence type="predicted"/>